<keyword evidence="8" id="KW-0804">Transcription</keyword>
<evidence type="ECO:0000313" key="13">
    <source>
        <dbReference type="EMBL" id="CAG9811793.1"/>
    </source>
</evidence>
<feature type="compositionally biased region" description="Low complexity" evidence="11">
    <location>
        <begin position="885"/>
        <end position="910"/>
    </location>
</feature>
<feature type="domain" description="C2H2-type" evidence="12">
    <location>
        <begin position="1084"/>
        <end position="1111"/>
    </location>
</feature>
<feature type="domain" description="C2H2-type" evidence="12">
    <location>
        <begin position="1112"/>
        <end position="1139"/>
    </location>
</feature>
<feature type="region of interest" description="Disordered" evidence="11">
    <location>
        <begin position="996"/>
        <end position="1051"/>
    </location>
</feature>
<dbReference type="PROSITE" id="PS00028">
    <property type="entry name" value="ZINC_FINGER_C2H2_1"/>
    <property type="match status" value="5"/>
</dbReference>
<keyword evidence="4 10" id="KW-0863">Zinc-finger</keyword>
<feature type="compositionally biased region" description="Basic and acidic residues" evidence="11">
    <location>
        <begin position="314"/>
        <end position="334"/>
    </location>
</feature>
<evidence type="ECO:0000313" key="14">
    <source>
        <dbReference type="Proteomes" id="UP001153620"/>
    </source>
</evidence>
<dbReference type="AlphaFoldDB" id="A0A9N9SAG1"/>
<feature type="region of interest" description="Disordered" evidence="11">
    <location>
        <begin position="314"/>
        <end position="344"/>
    </location>
</feature>
<feature type="compositionally biased region" description="Polar residues" evidence="11">
    <location>
        <begin position="335"/>
        <end position="344"/>
    </location>
</feature>
<dbReference type="GO" id="GO:0005634">
    <property type="term" value="C:nucleus"/>
    <property type="evidence" value="ECO:0007669"/>
    <property type="project" value="UniProtKB-SubCell"/>
</dbReference>
<keyword evidence="6" id="KW-0805">Transcription regulation</keyword>
<organism evidence="13 14">
    <name type="scientific">Chironomus riparius</name>
    <dbReference type="NCBI Taxonomy" id="315576"/>
    <lineage>
        <taxon>Eukaryota</taxon>
        <taxon>Metazoa</taxon>
        <taxon>Ecdysozoa</taxon>
        <taxon>Arthropoda</taxon>
        <taxon>Hexapoda</taxon>
        <taxon>Insecta</taxon>
        <taxon>Pterygota</taxon>
        <taxon>Neoptera</taxon>
        <taxon>Endopterygota</taxon>
        <taxon>Diptera</taxon>
        <taxon>Nematocera</taxon>
        <taxon>Chironomoidea</taxon>
        <taxon>Chironomidae</taxon>
        <taxon>Chironominae</taxon>
        <taxon>Chironomus</taxon>
    </lineage>
</organism>
<dbReference type="PROSITE" id="PS50157">
    <property type="entry name" value="ZINC_FINGER_C2H2_2"/>
    <property type="match status" value="5"/>
</dbReference>
<feature type="compositionally biased region" description="Basic and acidic residues" evidence="11">
    <location>
        <begin position="1009"/>
        <end position="1033"/>
    </location>
</feature>
<keyword evidence="9" id="KW-0539">Nucleus</keyword>
<dbReference type="EMBL" id="OU895880">
    <property type="protein sequence ID" value="CAG9811793.1"/>
    <property type="molecule type" value="Genomic_DNA"/>
</dbReference>
<dbReference type="GO" id="GO:0000981">
    <property type="term" value="F:DNA-binding transcription factor activity, RNA polymerase II-specific"/>
    <property type="evidence" value="ECO:0007669"/>
    <property type="project" value="TreeGrafter"/>
</dbReference>
<evidence type="ECO:0000256" key="6">
    <source>
        <dbReference type="ARBA" id="ARBA00023015"/>
    </source>
</evidence>
<gene>
    <name evidence="13" type="ORF">CHIRRI_LOCUS14600</name>
</gene>
<feature type="compositionally biased region" description="Polar residues" evidence="11">
    <location>
        <begin position="1035"/>
        <end position="1051"/>
    </location>
</feature>
<evidence type="ECO:0000259" key="12">
    <source>
        <dbReference type="PROSITE" id="PS50157"/>
    </source>
</evidence>
<evidence type="ECO:0000256" key="2">
    <source>
        <dbReference type="ARBA" id="ARBA00022723"/>
    </source>
</evidence>
<keyword evidence="3" id="KW-0677">Repeat</keyword>
<feature type="compositionally biased region" description="Polar residues" evidence="11">
    <location>
        <begin position="170"/>
        <end position="205"/>
    </location>
</feature>
<comment type="subcellular location">
    <subcellularLocation>
        <location evidence="1">Nucleus</location>
    </subcellularLocation>
</comment>
<evidence type="ECO:0000256" key="4">
    <source>
        <dbReference type="ARBA" id="ARBA00022771"/>
    </source>
</evidence>
<keyword evidence="2" id="KW-0479">Metal-binding</keyword>
<dbReference type="InterPro" id="IPR050752">
    <property type="entry name" value="C2H2-ZF_domain"/>
</dbReference>
<feature type="region of interest" description="Disordered" evidence="11">
    <location>
        <begin position="852"/>
        <end position="980"/>
    </location>
</feature>
<feature type="compositionally biased region" description="Polar residues" evidence="11">
    <location>
        <begin position="855"/>
        <end position="884"/>
    </location>
</feature>
<dbReference type="GO" id="GO:0000978">
    <property type="term" value="F:RNA polymerase II cis-regulatory region sequence-specific DNA binding"/>
    <property type="evidence" value="ECO:0007669"/>
    <property type="project" value="TreeGrafter"/>
</dbReference>
<proteinExistence type="predicted"/>
<dbReference type="PANTHER" id="PTHR24384:SF189">
    <property type="entry name" value="C2H2-TYPE DOMAIN-CONTAINING PROTEIN-RELATED"/>
    <property type="match status" value="1"/>
</dbReference>
<evidence type="ECO:0000256" key="11">
    <source>
        <dbReference type="SAM" id="MobiDB-lite"/>
    </source>
</evidence>
<dbReference type="InterPro" id="IPR013087">
    <property type="entry name" value="Znf_C2H2_type"/>
</dbReference>
<protein>
    <recommendedName>
        <fullName evidence="12">C2H2-type domain-containing protein</fullName>
    </recommendedName>
</protein>
<dbReference type="PANTHER" id="PTHR24384">
    <property type="entry name" value="FINGER PUTATIVE TRANSCRIPTION FACTOR FAMILY-RELATED"/>
    <property type="match status" value="1"/>
</dbReference>
<accession>A0A9N9SAG1</accession>
<evidence type="ECO:0000256" key="8">
    <source>
        <dbReference type="ARBA" id="ARBA00023163"/>
    </source>
</evidence>
<feature type="domain" description="C2H2-type" evidence="12">
    <location>
        <begin position="1056"/>
        <end position="1083"/>
    </location>
</feature>
<name>A0A9N9SAG1_9DIPT</name>
<keyword evidence="14" id="KW-1185">Reference proteome</keyword>
<dbReference type="SUPFAM" id="SSF57667">
    <property type="entry name" value="beta-beta-alpha zinc fingers"/>
    <property type="match status" value="3"/>
</dbReference>
<dbReference type="OrthoDB" id="654211at2759"/>
<dbReference type="FunFam" id="3.30.160.60:FF:000325">
    <property type="entry name" value="ZFP90 zinc finger protein"/>
    <property type="match status" value="1"/>
</dbReference>
<evidence type="ECO:0000256" key="5">
    <source>
        <dbReference type="ARBA" id="ARBA00022833"/>
    </source>
</evidence>
<feature type="domain" description="C2H2-type" evidence="12">
    <location>
        <begin position="1140"/>
        <end position="1167"/>
    </location>
</feature>
<feature type="domain" description="C2H2-type" evidence="12">
    <location>
        <begin position="1168"/>
        <end position="1195"/>
    </location>
</feature>
<evidence type="ECO:0000256" key="10">
    <source>
        <dbReference type="PROSITE-ProRule" id="PRU00042"/>
    </source>
</evidence>
<keyword evidence="5" id="KW-0862">Zinc</keyword>
<feature type="compositionally biased region" description="Basic and acidic residues" evidence="11">
    <location>
        <begin position="159"/>
        <end position="169"/>
    </location>
</feature>
<feature type="region of interest" description="Disordered" evidence="11">
    <location>
        <begin position="122"/>
        <end position="210"/>
    </location>
</feature>
<keyword evidence="7" id="KW-0238">DNA-binding</keyword>
<dbReference type="Proteomes" id="UP001153620">
    <property type="component" value="Chromosome 4"/>
</dbReference>
<dbReference type="InterPro" id="IPR036236">
    <property type="entry name" value="Znf_C2H2_sf"/>
</dbReference>
<dbReference type="Pfam" id="PF00096">
    <property type="entry name" value="zf-C2H2"/>
    <property type="match status" value="5"/>
</dbReference>
<evidence type="ECO:0000256" key="7">
    <source>
        <dbReference type="ARBA" id="ARBA00023125"/>
    </source>
</evidence>
<reference evidence="13" key="1">
    <citation type="submission" date="2022-01" db="EMBL/GenBank/DDBJ databases">
        <authorList>
            <person name="King R."/>
        </authorList>
    </citation>
    <scope>NUCLEOTIDE SEQUENCE</scope>
</reference>
<feature type="compositionally biased region" description="Polar residues" evidence="11">
    <location>
        <begin position="140"/>
        <end position="153"/>
    </location>
</feature>
<evidence type="ECO:0000256" key="3">
    <source>
        <dbReference type="ARBA" id="ARBA00022737"/>
    </source>
</evidence>
<sequence>MIDIDTVIQNIEDKIHLLEKLKFDDDPKNYLYTPIKAVTITSSTDFKQLECQKFVRCTQSNKLVPLEKYSDSVVELKDENSENFDNIQGTESKIPSTAVGQVSVQHKRNYRRNSIANFRQKVLGDQKSSSVDKKRRNSTKFDSQKSSEVSSLKNPLENGQEKPKIRLENSQKNTKQITSITATTSSPLVNPRASLTSQPSKTTPLTKLDQQHAQIRTNQIQTTTKHPIGSPKFSRSYTEFLNNLNKDMKMFKEQQKRNEPCDNFLGKDAKIFVEDPISKLVGNVKEPKITAEISSDNKLDAVKIAEKEKVAEKSTAKNVEAVKESKPVDSKPEPKTTTANSTNMTEASKPNIIKFPASLLKAPISGMKNLEKAPIPESEPSKNIFDKIIKIAPEDAPKFETKSLNKIVMRRMTIDSAYDHRSLLKMKFDVTPDAPSPKIQKIQPQKLNVPKNNQSILAKSPEKLQKSDSKMPTVNQSLIHQKIIRLSPQKPQTSNIIDPKPNKMIKPSQVVLQSLFALKHKIPRRNSIGYGVKIETTGDIKRLKLSRDVKKSLADLEELKKVQESSNVEKRDQKIGNSKIKKDAVKFDLKNEGFVNPNQNVSTATIDYEDELESISACHIDKLAPKGDQTGNDVKDSVAVDHKSIKKVAKNLKSMKLKVKKRTRKLKCNESEHSVNDKLSEPKIAKTLDTDSEQIKKRVQKLNKHPNGNEKSIKRIQGKDVEKQLTKVDPKNNNLEQVEQEENNLEQITHSEVNSELKEVKIDKFGKQEDDGIKTTDVVTTKTMDIIRDIEIYKNLIRQQSSDSQNSNKSVENDTKIDKTVIKKLSVDKVKLKIFSNPQKFKKFKIIKEQVKAQPDSQGMKIQQDPGSTQQKPYQIQQKIEPQLQSINSQPQTTNSSSQKSIQSSQSSQKSKPDAPTMFESPQSSNPSTPINSNSPQLSNQVNPVSSQSSDSQNTSNSENLGKRRRQINPKYSESEYMLKNTSREFTNAIRSKMMINKPQKASNRKQSTKPEDQNAEKLEVTIDNCETTKPEDVPSTSKQSEIQQEPQIPSASQEIKCKICDKAFVKPKGLARHMPLHSGDRRFGCSKCDYRFTQRSDLMRHMLIHEGSPNIPCSKCNKKFRTSKNLQAHLQTHEASLPYKCNQCEVRFRSSKNLKYHLMSHHGGVNFQCGYCGNKFSDEKSLRTHVMEHENEIEDLDDEELEDYLNFMDDEEEEELLDSDAEPMVIAE</sequence>
<evidence type="ECO:0000256" key="1">
    <source>
        <dbReference type="ARBA" id="ARBA00004123"/>
    </source>
</evidence>
<evidence type="ECO:0000256" key="9">
    <source>
        <dbReference type="ARBA" id="ARBA00023242"/>
    </source>
</evidence>
<dbReference type="SMART" id="SM00355">
    <property type="entry name" value="ZnF_C2H2"/>
    <property type="match status" value="5"/>
</dbReference>
<reference evidence="13" key="2">
    <citation type="submission" date="2022-10" db="EMBL/GenBank/DDBJ databases">
        <authorList>
            <consortium name="ENA_rothamsted_submissions"/>
            <consortium name="culmorum"/>
            <person name="King R."/>
        </authorList>
    </citation>
    <scope>NUCLEOTIDE SEQUENCE</scope>
</reference>
<feature type="compositionally biased region" description="Low complexity" evidence="11">
    <location>
        <begin position="921"/>
        <end position="958"/>
    </location>
</feature>
<dbReference type="Gene3D" id="3.30.160.60">
    <property type="entry name" value="Classic Zinc Finger"/>
    <property type="match status" value="4"/>
</dbReference>
<dbReference type="GO" id="GO:0008270">
    <property type="term" value="F:zinc ion binding"/>
    <property type="evidence" value="ECO:0007669"/>
    <property type="project" value="UniProtKB-KW"/>
</dbReference>